<evidence type="ECO:0000313" key="2">
    <source>
        <dbReference type="Proteomes" id="UP000324104"/>
    </source>
</evidence>
<keyword evidence="2" id="KW-1185">Reference proteome</keyword>
<sequence>MTEDSNLDFSFIIQAESVSLRPIGEFRVLDIEGPVVLVDDAAYRFEDLRELDVSDVRAALEALSDDNDFQTSVDNSLTNTPLVYDDIDYLTNDFQPIGLHQFEYTFHVQDDSLSLLRQIQGGTFGSAAITQVVGIFSCFLEGAYSIEISTFQQRE</sequence>
<comment type="caution">
    <text evidence="1">The sequence shown here is derived from an EMBL/GenBank/DDBJ whole genome shotgun (WGS) entry which is preliminary data.</text>
</comment>
<protein>
    <submittedName>
        <fullName evidence="1">Uncharacterized protein</fullName>
    </submittedName>
</protein>
<proteinExistence type="predicted"/>
<evidence type="ECO:0000313" key="1">
    <source>
        <dbReference type="EMBL" id="TYT61737.1"/>
    </source>
</evidence>
<dbReference type="Proteomes" id="UP000324104">
    <property type="component" value="Unassembled WGS sequence"/>
</dbReference>
<name>A0A5D5ALL4_9EURY</name>
<dbReference type="RefSeq" id="WP_149081724.1">
    <property type="nucleotide sequence ID" value="NZ_VTAW01000014.1"/>
</dbReference>
<dbReference type="AlphaFoldDB" id="A0A5D5ALL4"/>
<reference evidence="1 2" key="1">
    <citation type="submission" date="2019-08" db="EMBL/GenBank/DDBJ databases">
        <title>Archaea genome.</title>
        <authorList>
            <person name="Kajale S."/>
            <person name="Shouche Y."/>
            <person name="Deshpande N."/>
            <person name="Sharma A."/>
        </authorList>
    </citation>
    <scope>NUCLEOTIDE SEQUENCE [LARGE SCALE GENOMIC DNA]</scope>
    <source>
        <strain evidence="1 2">ESP3B_9</strain>
    </source>
</reference>
<accession>A0A5D5ALL4</accession>
<gene>
    <name evidence="1" type="ORF">FYC77_11940</name>
</gene>
<organism evidence="1 2">
    <name type="scientific">Natrialba swarupiae</name>
    <dbReference type="NCBI Taxonomy" id="2448032"/>
    <lineage>
        <taxon>Archaea</taxon>
        <taxon>Methanobacteriati</taxon>
        <taxon>Methanobacteriota</taxon>
        <taxon>Stenosarchaea group</taxon>
        <taxon>Halobacteria</taxon>
        <taxon>Halobacteriales</taxon>
        <taxon>Natrialbaceae</taxon>
        <taxon>Natrialba</taxon>
    </lineage>
</organism>
<dbReference type="EMBL" id="VTAW01000014">
    <property type="protein sequence ID" value="TYT61737.1"/>
    <property type="molecule type" value="Genomic_DNA"/>
</dbReference>